<dbReference type="AlphaFoldDB" id="A0A0Q4B6F6"/>
<organism evidence="1 2">
    <name type="scientific">Candidatus [Bacteroides] periocalifornicus</name>
    <dbReference type="NCBI Taxonomy" id="1702214"/>
    <lineage>
        <taxon>Bacteria</taxon>
        <taxon>Pseudomonadati</taxon>
        <taxon>Bacteroidota</taxon>
    </lineage>
</organism>
<name>A0A0Q4B6F6_9BACT</name>
<dbReference type="Proteomes" id="UP000054172">
    <property type="component" value="Unassembled WGS sequence"/>
</dbReference>
<evidence type="ECO:0000313" key="2">
    <source>
        <dbReference type="Proteomes" id="UP000054172"/>
    </source>
</evidence>
<proteinExistence type="predicted"/>
<dbReference type="PATRIC" id="fig|1702214.3.peg.541"/>
<gene>
    <name evidence="1" type="ORF">AL399_06240</name>
</gene>
<keyword evidence="2" id="KW-1185">Reference proteome</keyword>
<dbReference type="EMBL" id="LIIK01000028">
    <property type="protein sequence ID" value="KQM08624.1"/>
    <property type="molecule type" value="Genomic_DNA"/>
</dbReference>
<accession>A0A0Q4B6F6</accession>
<comment type="caution">
    <text evidence="1">The sequence shown here is derived from an EMBL/GenBank/DDBJ whole genome shotgun (WGS) entry which is preliminary data.</text>
</comment>
<sequence>MEGYPGERKWNSRQRTALAIVANAKGRSYSRRSTPDTAELEWALAERAKRGYHTRADSVARAAFELYRAGLRRGHVERSFNNQAWSLGTQSELTPAGERTKAILVWCWLANSKAAMRQVGPLAEIEHRLRPLDVRSVHVCFDNGDRAMREELYQLGLQGEYWYSDRQVRGQLLDMLGLKRLEAPRLLLLSPDGHVLDAALPDATDVEGVVKRVGERL</sequence>
<protein>
    <submittedName>
        <fullName evidence="1">Uncharacterized protein</fullName>
    </submittedName>
</protein>
<reference evidence="1" key="1">
    <citation type="submission" date="2015-08" db="EMBL/GenBank/DDBJ databases">
        <title>Candidatus Bacteriodes Periocalifornicus.</title>
        <authorList>
            <person name="McLean J.S."/>
            <person name="Kelley S."/>
        </authorList>
    </citation>
    <scope>NUCLEOTIDE SEQUENCE [LARGE SCALE GENOMIC DNA]</scope>
    <source>
        <strain evidence="1">12B</strain>
    </source>
</reference>
<evidence type="ECO:0000313" key="1">
    <source>
        <dbReference type="EMBL" id="KQM08624.1"/>
    </source>
</evidence>